<dbReference type="EMBL" id="OU963862">
    <property type="protein sequence ID" value="CAH0380733.1"/>
    <property type="molecule type" value="Genomic_DNA"/>
</dbReference>
<evidence type="ECO:0000313" key="2">
    <source>
        <dbReference type="EMBL" id="CAH0380733.1"/>
    </source>
</evidence>
<keyword evidence="1" id="KW-0472">Membrane</keyword>
<evidence type="ECO:0000313" key="3">
    <source>
        <dbReference type="Proteomes" id="UP001152759"/>
    </source>
</evidence>
<proteinExistence type="predicted"/>
<organism evidence="2 3">
    <name type="scientific">Bemisia tabaci</name>
    <name type="common">Sweetpotato whitefly</name>
    <name type="synonym">Aleurodes tabaci</name>
    <dbReference type="NCBI Taxonomy" id="7038"/>
    <lineage>
        <taxon>Eukaryota</taxon>
        <taxon>Metazoa</taxon>
        <taxon>Ecdysozoa</taxon>
        <taxon>Arthropoda</taxon>
        <taxon>Hexapoda</taxon>
        <taxon>Insecta</taxon>
        <taxon>Pterygota</taxon>
        <taxon>Neoptera</taxon>
        <taxon>Paraneoptera</taxon>
        <taxon>Hemiptera</taxon>
        <taxon>Sternorrhyncha</taxon>
        <taxon>Aleyrodoidea</taxon>
        <taxon>Aleyrodidae</taxon>
        <taxon>Aleyrodinae</taxon>
        <taxon>Bemisia</taxon>
    </lineage>
</organism>
<name>A0A9P0EYK1_BEMTA</name>
<keyword evidence="1" id="KW-1133">Transmembrane helix</keyword>
<dbReference type="AlphaFoldDB" id="A0A9P0EYK1"/>
<gene>
    <name evidence="2" type="ORF">BEMITA_LOCUS450</name>
</gene>
<accession>A0A9P0EYK1</accession>
<sequence length="190" mass="21513">MLGGAEAAMPKLVLRMTHHHSKAGATTSKQLNESLRTFRHGAARARRAASSRRRRDQTTRAFVRYSRQFIETMSTVNYDLERMEPSSNYAELLETFKHAKCPVVRKIQGQIRKAERRNQIYTNILLAYSQPNKHSGRRMSCAALGGLLLVVLVVAFCVGVQIGVKMTRPKPPPSIYNTLFGVKPQRSRIF</sequence>
<keyword evidence="1" id="KW-0812">Transmembrane</keyword>
<evidence type="ECO:0000256" key="1">
    <source>
        <dbReference type="SAM" id="Phobius"/>
    </source>
</evidence>
<reference evidence="2" key="1">
    <citation type="submission" date="2021-12" db="EMBL/GenBank/DDBJ databases">
        <authorList>
            <person name="King R."/>
        </authorList>
    </citation>
    <scope>NUCLEOTIDE SEQUENCE</scope>
</reference>
<keyword evidence="3" id="KW-1185">Reference proteome</keyword>
<feature type="transmembrane region" description="Helical" evidence="1">
    <location>
        <begin position="141"/>
        <end position="164"/>
    </location>
</feature>
<protein>
    <submittedName>
        <fullName evidence="2">Uncharacterized protein</fullName>
    </submittedName>
</protein>
<dbReference type="Proteomes" id="UP001152759">
    <property type="component" value="Chromosome 1"/>
</dbReference>